<feature type="transmembrane region" description="Helical" evidence="7">
    <location>
        <begin position="268"/>
        <end position="290"/>
    </location>
</feature>
<dbReference type="InterPro" id="IPR020846">
    <property type="entry name" value="MFS_dom"/>
</dbReference>
<comment type="subcellular location">
    <subcellularLocation>
        <location evidence="1">Cell membrane</location>
        <topology evidence="1">Multi-pass membrane protein</topology>
    </subcellularLocation>
</comment>
<evidence type="ECO:0000256" key="5">
    <source>
        <dbReference type="ARBA" id="ARBA00022989"/>
    </source>
</evidence>
<feature type="transmembrane region" description="Helical" evidence="7">
    <location>
        <begin position="91"/>
        <end position="115"/>
    </location>
</feature>
<feature type="transmembrane region" description="Helical" evidence="7">
    <location>
        <begin position="155"/>
        <end position="173"/>
    </location>
</feature>
<feature type="transmembrane region" description="Helical" evidence="7">
    <location>
        <begin position="127"/>
        <end position="149"/>
    </location>
</feature>
<dbReference type="Pfam" id="PF00083">
    <property type="entry name" value="Sugar_tr"/>
    <property type="match status" value="1"/>
</dbReference>
<dbReference type="InterPro" id="IPR011701">
    <property type="entry name" value="MFS"/>
</dbReference>
<evidence type="ECO:0000256" key="3">
    <source>
        <dbReference type="ARBA" id="ARBA00022475"/>
    </source>
</evidence>
<name>W5Y7L5_9CORY</name>
<protein>
    <submittedName>
        <fullName evidence="9">Multidrug resistance protein</fullName>
    </submittedName>
</protein>
<dbReference type="SUPFAM" id="SSF103473">
    <property type="entry name" value="MFS general substrate transporter"/>
    <property type="match status" value="1"/>
</dbReference>
<feature type="domain" description="Major facilitator superfamily (MFS) profile" evidence="8">
    <location>
        <begin position="1"/>
        <end position="381"/>
    </location>
</feature>
<dbReference type="InterPro" id="IPR005828">
    <property type="entry name" value="MFS_sugar_transport-like"/>
</dbReference>
<evidence type="ECO:0000256" key="7">
    <source>
        <dbReference type="SAM" id="Phobius"/>
    </source>
</evidence>
<evidence type="ECO:0000256" key="1">
    <source>
        <dbReference type="ARBA" id="ARBA00004651"/>
    </source>
</evidence>
<gene>
    <name evidence="9" type="ORF">B843_05490</name>
</gene>
<accession>W5Y7L5</accession>
<dbReference type="PROSITE" id="PS50850">
    <property type="entry name" value="MFS"/>
    <property type="match status" value="1"/>
</dbReference>
<dbReference type="InterPro" id="IPR005829">
    <property type="entry name" value="Sugar_transporter_CS"/>
</dbReference>
<dbReference type="Pfam" id="PF07690">
    <property type="entry name" value="MFS_1"/>
    <property type="match status" value="1"/>
</dbReference>
<dbReference type="GO" id="GO:0005886">
    <property type="term" value="C:plasma membrane"/>
    <property type="evidence" value="ECO:0007669"/>
    <property type="project" value="UniProtKB-SubCell"/>
</dbReference>
<feature type="transmembrane region" description="Helical" evidence="7">
    <location>
        <begin position="28"/>
        <end position="50"/>
    </location>
</feature>
<dbReference type="InterPro" id="IPR036259">
    <property type="entry name" value="MFS_trans_sf"/>
</dbReference>
<dbReference type="PANTHER" id="PTHR43124:SF3">
    <property type="entry name" value="CHLORAMPHENICOL EFFLUX PUMP RV0191"/>
    <property type="match status" value="1"/>
</dbReference>
<keyword evidence="6 7" id="KW-0472">Membrane</keyword>
<evidence type="ECO:0000256" key="6">
    <source>
        <dbReference type="ARBA" id="ARBA00023136"/>
    </source>
</evidence>
<keyword evidence="4 7" id="KW-0812">Transmembrane</keyword>
<dbReference type="PATRIC" id="fig|1224164.3.peg.1096"/>
<proteinExistence type="inferred from homology"/>
<keyword evidence="10" id="KW-1185">Reference proteome</keyword>
<evidence type="ECO:0000256" key="2">
    <source>
        <dbReference type="ARBA" id="ARBA00007520"/>
    </source>
</evidence>
<feature type="transmembrane region" description="Helical" evidence="7">
    <location>
        <begin position="66"/>
        <end position="85"/>
    </location>
</feature>
<sequence length="387" mass="39467">MWVLVSAAFIIALGYGLVAPIIPQFASSFGVGMAAAGAVVSVFAGTRLVFAPASGSLIDAFGSRKVYLTGLITVAVATGLVALAQEYWHMLALRAIAGFGSTMFTVSAVGLVIRLSPPEIRGKCSSAYASGFLFGNIAGPILGAALSVLGMRWPFAIYGVMVALAAFVVWWRMPRQIGAVAAKGTGLPALTAREAFRDHAYRASLSGGFANGWSNFGVRVATVPLFAAAAFENGAAIAGLAMTAFAAGNAVALQFSGRLSDRVGRKPLILIGLALNAAFTATFGFSHHFATLMAVSVGAGVGAGLFNPAQQAVLADIVGPGRSGGKVVATYQMAQDSGTILGPIVIGTVAHVYGFGPAFALCAAITLVACLLWGFGRETLALKQLAG</sequence>
<dbReference type="PRINTS" id="PR01035">
    <property type="entry name" value="TCRTETA"/>
</dbReference>
<evidence type="ECO:0000259" key="8">
    <source>
        <dbReference type="PROSITE" id="PS50850"/>
    </source>
</evidence>
<dbReference type="InterPro" id="IPR050189">
    <property type="entry name" value="MFS_Efflux_Transporters"/>
</dbReference>
<dbReference type="AlphaFoldDB" id="W5Y7L5"/>
<dbReference type="GO" id="GO:0022857">
    <property type="term" value="F:transmembrane transporter activity"/>
    <property type="evidence" value="ECO:0007669"/>
    <property type="project" value="InterPro"/>
</dbReference>
<dbReference type="PROSITE" id="PS00216">
    <property type="entry name" value="SUGAR_TRANSPORT_1"/>
    <property type="match status" value="1"/>
</dbReference>
<keyword evidence="5 7" id="KW-1133">Transmembrane helix</keyword>
<dbReference type="HOGENOM" id="CLU_001265_10_14_11"/>
<dbReference type="EMBL" id="CP004353">
    <property type="protein sequence ID" value="AHI22483.1"/>
    <property type="molecule type" value="Genomic_DNA"/>
</dbReference>
<reference evidence="9 10" key="1">
    <citation type="submission" date="2013-02" db="EMBL/GenBank/DDBJ databases">
        <title>The complete genome sequence of Corynebacterium vitaeruminis DSM 20294.</title>
        <authorList>
            <person name="Ruckert C."/>
            <person name="Albersmeier A."/>
            <person name="Kalinowski J."/>
        </authorList>
    </citation>
    <scope>NUCLEOTIDE SEQUENCE [LARGE SCALE GENOMIC DNA]</scope>
    <source>
        <strain evidence="10">ATCC 10234</strain>
    </source>
</reference>
<evidence type="ECO:0000313" key="10">
    <source>
        <dbReference type="Proteomes" id="UP000019222"/>
    </source>
</evidence>
<evidence type="ECO:0000256" key="4">
    <source>
        <dbReference type="ARBA" id="ARBA00022692"/>
    </source>
</evidence>
<dbReference type="InterPro" id="IPR001958">
    <property type="entry name" value="Tet-R_TetA/multi-R_MdtG-like"/>
</dbReference>
<dbReference type="Gene3D" id="1.20.1250.20">
    <property type="entry name" value="MFS general substrate transporter like domains"/>
    <property type="match status" value="2"/>
</dbReference>
<keyword evidence="3" id="KW-1003">Cell membrane</keyword>
<dbReference type="Proteomes" id="UP000019222">
    <property type="component" value="Chromosome"/>
</dbReference>
<organism evidence="9 10">
    <name type="scientific">Corynebacterium vitaeruminis DSM 20294</name>
    <dbReference type="NCBI Taxonomy" id="1224164"/>
    <lineage>
        <taxon>Bacteria</taxon>
        <taxon>Bacillati</taxon>
        <taxon>Actinomycetota</taxon>
        <taxon>Actinomycetes</taxon>
        <taxon>Mycobacteriales</taxon>
        <taxon>Corynebacteriaceae</taxon>
        <taxon>Corynebacterium</taxon>
    </lineage>
</organism>
<dbReference type="KEGG" id="cvt:B843_05490"/>
<dbReference type="STRING" id="1224164.B843_05490"/>
<comment type="similarity">
    <text evidence="2">Belongs to the major facilitator superfamily. TCR/Tet family.</text>
</comment>
<dbReference type="PANTHER" id="PTHR43124">
    <property type="entry name" value="PURINE EFFLUX PUMP PBUE"/>
    <property type="match status" value="1"/>
</dbReference>
<dbReference type="eggNOG" id="COG2814">
    <property type="taxonomic scope" value="Bacteria"/>
</dbReference>
<dbReference type="CDD" id="cd17325">
    <property type="entry name" value="MFS_MdtG_SLC18_like"/>
    <property type="match status" value="1"/>
</dbReference>
<feature type="transmembrane region" description="Helical" evidence="7">
    <location>
        <begin position="352"/>
        <end position="375"/>
    </location>
</feature>
<evidence type="ECO:0000313" key="9">
    <source>
        <dbReference type="EMBL" id="AHI22483.1"/>
    </source>
</evidence>